<dbReference type="PROSITE" id="PS52012">
    <property type="entry name" value="CFEM"/>
    <property type="match status" value="1"/>
</dbReference>
<evidence type="ECO:0000256" key="8">
    <source>
        <dbReference type="ARBA" id="ARBA00023288"/>
    </source>
</evidence>
<gene>
    <name evidence="11" type="ORF">BU24DRAFT_489351</name>
</gene>
<keyword evidence="8" id="KW-0449">Lipoprotein</keyword>
<evidence type="ECO:0000256" key="2">
    <source>
        <dbReference type="ARBA" id="ARBA00004613"/>
    </source>
</evidence>
<dbReference type="RefSeq" id="XP_033387713.1">
    <property type="nucleotide sequence ID" value="XM_033533634.1"/>
</dbReference>
<proteinExistence type="inferred from homology"/>
<name>A0A6A5Y4E1_9PLEO</name>
<dbReference type="GO" id="GO:0098552">
    <property type="term" value="C:side of membrane"/>
    <property type="evidence" value="ECO:0007669"/>
    <property type="project" value="UniProtKB-KW"/>
</dbReference>
<feature type="domain" description="CFEM" evidence="10">
    <location>
        <begin position="19"/>
        <end position="106"/>
    </location>
</feature>
<evidence type="ECO:0000313" key="12">
    <source>
        <dbReference type="Proteomes" id="UP000799778"/>
    </source>
</evidence>
<keyword evidence="9" id="KW-0349">Heme</keyword>
<evidence type="ECO:0000256" key="6">
    <source>
        <dbReference type="ARBA" id="ARBA00022729"/>
    </source>
</evidence>
<keyword evidence="9" id="KW-0479">Metal-binding</keyword>
<protein>
    <recommendedName>
        <fullName evidence="10">CFEM domain-containing protein</fullName>
    </recommendedName>
</protein>
<evidence type="ECO:0000256" key="1">
    <source>
        <dbReference type="ARBA" id="ARBA00004589"/>
    </source>
</evidence>
<dbReference type="GO" id="GO:0046872">
    <property type="term" value="F:metal ion binding"/>
    <property type="evidence" value="ECO:0007669"/>
    <property type="project" value="UniProtKB-UniRule"/>
</dbReference>
<dbReference type="EMBL" id="ML978067">
    <property type="protein sequence ID" value="KAF2019374.1"/>
    <property type="molecule type" value="Genomic_DNA"/>
</dbReference>
<keyword evidence="4" id="KW-0964">Secreted</keyword>
<dbReference type="GO" id="GO:0005576">
    <property type="term" value="C:extracellular region"/>
    <property type="evidence" value="ECO:0007669"/>
    <property type="project" value="UniProtKB-SubCell"/>
</dbReference>
<keyword evidence="5" id="KW-0325">Glycoprotein</keyword>
<keyword evidence="9" id="KW-0408">Iron</keyword>
<reference evidence="11" key="1">
    <citation type="journal article" date="2020" name="Stud. Mycol.">
        <title>101 Dothideomycetes genomes: a test case for predicting lifestyles and emergence of pathogens.</title>
        <authorList>
            <person name="Haridas S."/>
            <person name="Albert R."/>
            <person name="Binder M."/>
            <person name="Bloem J."/>
            <person name="Labutti K."/>
            <person name="Salamov A."/>
            <person name="Andreopoulos B."/>
            <person name="Baker S."/>
            <person name="Barry K."/>
            <person name="Bills G."/>
            <person name="Bluhm B."/>
            <person name="Cannon C."/>
            <person name="Castanera R."/>
            <person name="Culley D."/>
            <person name="Daum C."/>
            <person name="Ezra D."/>
            <person name="Gonzalez J."/>
            <person name="Henrissat B."/>
            <person name="Kuo A."/>
            <person name="Liang C."/>
            <person name="Lipzen A."/>
            <person name="Lutzoni F."/>
            <person name="Magnuson J."/>
            <person name="Mondo S."/>
            <person name="Nolan M."/>
            <person name="Ohm R."/>
            <person name="Pangilinan J."/>
            <person name="Park H.-J."/>
            <person name="Ramirez L."/>
            <person name="Alfaro M."/>
            <person name="Sun H."/>
            <person name="Tritt A."/>
            <person name="Yoshinaga Y."/>
            <person name="Zwiers L.-H."/>
            <person name="Turgeon B."/>
            <person name="Goodwin S."/>
            <person name="Spatafora J."/>
            <person name="Crous P."/>
            <person name="Grigoriev I."/>
        </authorList>
    </citation>
    <scope>NUCLEOTIDE SEQUENCE</scope>
    <source>
        <strain evidence="11">CBS 175.79</strain>
    </source>
</reference>
<keyword evidence="5" id="KW-0472">Membrane</keyword>
<comment type="similarity">
    <text evidence="3">Belongs to the RBT5 family.</text>
</comment>
<feature type="binding site" description="axial binding residue" evidence="9">
    <location>
        <position position="69"/>
    </location>
    <ligand>
        <name>heme</name>
        <dbReference type="ChEBI" id="CHEBI:30413"/>
    </ligand>
    <ligandPart>
        <name>Fe</name>
        <dbReference type="ChEBI" id="CHEBI:18248"/>
    </ligandPart>
</feature>
<keyword evidence="5" id="KW-0336">GPI-anchor</keyword>
<dbReference type="OrthoDB" id="3785142at2759"/>
<evidence type="ECO:0000256" key="4">
    <source>
        <dbReference type="ARBA" id="ARBA00022525"/>
    </source>
</evidence>
<comment type="subcellular location">
    <subcellularLocation>
        <location evidence="1">Membrane</location>
        <topology evidence="1">Lipid-anchor</topology>
        <topology evidence="1">GPI-anchor</topology>
    </subcellularLocation>
    <subcellularLocation>
        <location evidence="2">Secreted</location>
    </subcellularLocation>
</comment>
<evidence type="ECO:0000256" key="9">
    <source>
        <dbReference type="PROSITE-ProRule" id="PRU01356"/>
    </source>
</evidence>
<evidence type="ECO:0000256" key="3">
    <source>
        <dbReference type="ARBA" id="ARBA00010031"/>
    </source>
</evidence>
<dbReference type="Proteomes" id="UP000799778">
    <property type="component" value="Unassembled WGS sequence"/>
</dbReference>
<dbReference type="GeneID" id="54291031"/>
<accession>A0A6A5Y4E1</accession>
<sequence length="106" mass="11035">MTDLELSKTSKSPEPIANMRLYGILSVAFGAIALAAPTPQGEDVANIGPCPRDCWNEAAAEAGCDPNVDDDCLCGPFFDGVTSCVSETCGIADNLSTLYFLEPACA</sequence>
<evidence type="ECO:0000313" key="11">
    <source>
        <dbReference type="EMBL" id="KAF2019374.1"/>
    </source>
</evidence>
<organism evidence="11 12">
    <name type="scientific">Aaosphaeria arxii CBS 175.79</name>
    <dbReference type="NCBI Taxonomy" id="1450172"/>
    <lineage>
        <taxon>Eukaryota</taxon>
        <taxon>Fungi</taxon>
        <taxon>Dikarya</taxon>
        <taxon>Ascomycota</taxon>
        <taxon>Pezizomycotina</taxon>
        <taxon>Dothideomycetes</taxon>
        <taxon>Pleosporomycetidae</taxon>
        <taxon>Pleosporales</taxon>
        <taxon>Pleosporales incertae sedis</taxon>
        <taxon>Aaosphaeria</taxon>
    </lineage>
</organism>
<keyword evidence="7" id="KW-1015">Disulfide bond</keyword>
<keyword evidence="6" id="KW-0732">Signal</keyword>
<evidence type="ECO:0000256" key="5">
    <source>
        <dbReference type="ARBA" id="ARBA00022622"/>
    </source>
</evidence>
<comment type="caution">
    <text evidence="9">Lacks conserved residue(s) required for the propagation of feature annotation.</text>
</comment>
<keyword evidence="12" id="KW-1185">Reference proteome</keyword>
<dbReference type="AlphaFoldDB" id="A0A6A5Y4E1"/>
<evidence type="ECO:0000256" key="7">
    <source>
        <dbReference type="ARBA" id="ARBA00023157"/>
    </source>
</evidence>
<dbReference type="Pfam" id="PF05730">
    <property type="entry name" value="CFEM"/>
    <property type="match status" value="1"/>
</dbReference>
<evidence type="ECO:0000259" key="10">
    <source>
        <dbReference type="PROSITE" id="PS52012"/>
    </source>
</evidence>
<dbReference type="InterPro" id="IPR008427">
    <property type="entry name" value="Extracellular_membr_CFEM_dom"/>
</dbReference>